<evidence type="ECO:0000259" key="1">
    <source>
        <dbReference type="Pfam" id="PF13452"/>
    </source>
</evidence>
<proteinExistence type="predicted"/>
<reference evidence="2" key="1">
    <citation type="journal article" date="2014" name="Int. J. Syst. Evol. Microbiol.">
        <title>Complete genome sequence of Corynebacterium casei LMG S-19264T (=DSM 44701T), isolated from a smear-ripened cheese.</title>
        <authorList>
            <consortium name="US DOE Joint Genome Institute (JGI-PGF)"/>
            <person name="Walter F."/>
            <person name="Albersmeier A."/>
            <person name="Kalinowski J."/>
            <person name="Ruckert C."/>
        </authorList>
    </citation>
    <scope>NUCLEOTIDE SEQUENCE</scope>
    <source>
        <strain evidence="2">CGMCC 1.12919</strain>
    </source>
</reference>
<dbReference type="EMBL" id="BMGG01000003">
    <property type="protein sequence ID" value="GGC59308.1"/>
    <property type="molecule type" value="Genomic_DNA"/>
</dbReference>
<comment type="caution">
    <text evidence="2">The sequence shown here is derived from an EMBL/GenBank/DDBJ whole genome shotgun (WGS) entry which is preliminary data.</text>
</comment>
<accession>A0A916XBE7</accession>
<reference evidence="2" key="2">
    <citation type="submission" date="2020-09" db="EMBL/GenBank/DDBJ databases">
        <authorList>
            <person name="Sun Q."/>
            <person name="Zhou Y."/>
        </authorList>
    </citation>
    <scope>NUCLEOTIDE SEQUENCE</scope>
    <source>
        <strain evidence="2">CGMCC 1.12919</strain>
    </source>
</reference>
<protein>
    <recommendedName>
        <fullName evidence="1">FAS1-like dehydratase domain-containing protein</fullName>
    </recommendedName>
</protein>
<dbReference type="Gene3D" id="3.10.129.10">
    <property type="entry name" value="Hotdog Thioesterase"/>
    <property type="match status" value="1"/>
</dbReference>
<organism evidence="2 3">
    <name type="scientific">Chelatococcus reniformis</name>
    <dbReference type="NCBI Taxonomy" id="1494448"/>
    <lineage>
        <taxon>Bacteria</taxon>
        <taxon>Pseudomonadati</taxon>
        <taxon>Pseudomonadota</taxon>
        <taxon>Alphaproteobacteria</taxon>
        <taxon>Hyphomicrobiales</taxon>
        <taxon>Chelatococcaceae</taxon>
        <taxon>Chelatococcus</taxon>
    </lineage>
</organism>
<dbReference type="Proteomes" id="UP000637002">
    <property type="component" value="Unassembled WGS sequence"/>
</dbReference>
<gene>
    <name evidence="2" type="ORF">GCM10010994_17630</name>
</gene>
<dbReference type="RefSeq" id="WP_188608799.1">
    <property type="nucleotide sequence ID" value="NZ_BMGG01000003.1"/>
</dbReference>
<dbReference type="PIRSF" id="PIRSF018072">
    <property type="entry name" value="UCP018072"/>
    <property type="match status" value="1"/>
</dbReference>
<dbReference type="InterPro" id="IPR039569">
    <property type="entry name" value="FAS1-like_DH_region"/>
</dbReference>
<feature type="domain" description="FAS1-like dehydratase" evidence="1">
    <location>
        <begin position="5"/>
        <end position="135"/>
    </location>
</feature>
<dbReference type="AlphaFoldDB" id="A0A916XBE7"/>
<sequence>MLDPSFIGTVTKPRAVEVEKGQLRFFANATGETNPIYFDETAAKAAGHPTLPAPPTFLFCLASLAPDTENVLGKLGVGIGRILHGEQRFTPAKAIYAGDTITLTTRVADMYEKKGGALDFIVQDTDATNQNGESVGSMRGVIVVRNG</sequence>
<evidence type="ECO:0000313" key="2">
    <source>
        <dbReference type="EMBL" id="GGC59308.1"/>
    </source>
</evidence>
<dbReference type="InterPro" id="IPR029069">
    <property type="entry name" value="HotDog_dom_sf"/>
</dbReference>
<dbReference type="CDD" id="cd03441">
    <property type="entry name" value="R_hydratase_like"/>
    <property type="match status" value="1"/>
</dbReference>
<evidence type="ECO:0000313" key="3">
    <source>
        <dbReference type="Proteomes" id="UP000637002"/>
    </source>
</evidence>
<name>A0A916XBE7_9HYPH</name>
<keyword evidence="3" id="KW-1185">Reference proteome</keyword>
<dbReference type="Pfam" id="PF13452">
    <property type="entry name" value="FAS1_DH_region"/>
    <property type="match status" value="1"/>
</dbReference>
<dbReference type="SUPFAM" id="SSF54637">
    <property type="entry name" value="Thioesterase/thiol ester dehydrase-isomerase"/>
    <property type="match status" value="1"/>
</dbReference>
<dbReference type="InterPro" id="IPR016709">
    <property type="entry name" value="HadA-like"/>
</dbReference>